<evidence type="ECO:0000313" key="22">
    <source>
        <dbReference type="Proteomes" id="UP000710432"/>
    </source>
</evidence>
<accession>A0A8J6FWI3</accession>
<reference evidence="21" key="1">
    <citation type="submission" date="2020-03" db="EMBL/GenBank/DDBJ databases">
        <title>Studies in the Genomics of Life Span.</title>
        <authorList>
            <person name="Glass D."/>
        </authorList>
    </citation>
    <scope>NUCLEOTIDE SEQUENCE</scope>
    <source>
        <strain evidence="21">LTLLF</strain>
        <tissue evidence="21">Muscle</tissue>
    </source>
</reference>
<evidence type="ECO:0000256" key="4">
    <source>
        <dbReference type="ARBA" id="ARBA00022729"/>
    </source>
</evidence>
<evidence type="ECO:0000256" key="3">
    <source>
        <dbReference type="ARBA" id="ARBA00022692"/>
    </source>
</evidence>
<protein>
    <recommendedName>
        <fullName evidence="14">Lysosome-associated membrane glycoprotein 1</fullName>
    </recommendedName>
    <alternativeName>
        <fullName evidence="15">CD107 antigen-like family member A</fullName>
    </alternativeName>
</protein>
<evidence type="ECO:0000256" key="1">
    <source>
        <dbReference type="ARBA" id="ARBA00004251"/>
    </source>
</evidence>
<keyword evidence="5" id="KW-0967">Endosome</keyword>
<dbReference type="GO" id="GO:0031902">
    <property type="term" value="C:late endosome membrane"/>
    <property type="evidence" value="ECO:0007669"/>
    <property type="project" value="UniProtKB-SubCell"/>
</dbReference>
<dbReference type="PROSITE" id="PS00310">
    <property type="entry name" value="LAMP_1"/>
    <property type="match status" value="1"/>
</dbReference>
<dbReference type="InterPro" id="IPR002000">
    <property type="entry name" value="Lysosome-assoc_membr_glycop"/>
</dbReference>
<evidence type="ECO:0000313" key="21">
    <source>
        <dbReference type="EMBL" id="KAH0500090.1"/>
    </source>
</evidence>
<feature type="disulfide bond" evidence="16">
    <location>
        <begin position="234"/>
        <end position="273"/>
    </location>
</feature>
<dbReference type="FunFam" id="2.40.160.110:FF:000001">
    <property type="entry name" value="lysosome-associated membrane glycoprotein 2 isoform X2"/>
    <property type="match status" value="1"/>
</dbReference>
<gene>
    <name evidence="21" type="ORF">LTLLF_202865</name>
</gene>
<name>A0A8J6FWI3_MICOH</name>
<keyword evidence="8 16" id="KW-1015">Disulfide bond</keyword>
<keyword evidence="7 16" id="KW-0472">Membrane</keyword>
<feature type="region of interest" description="Disordered" evidence="17">
    <location>
        <begin position="64"/>
        <end position="188"/>
    </location>
</feature>
<dbReference type="PROSITE" id="PS00311">
    <property type="entry name" value="LAMP_2"/>
    <property type="match status" value="1"/>
</dbReference>
<evidence type="ECO:0000256" key="9">
    <source>
        <dbReference type="ARBA" id="ARBA00023180"/>
    </source>
</evidence>
<keyword evidence="10 16" id="KW-0458">Lysosome</keyword>
<evidence type="ECO:0000256" key="13">
    <source>
        <dbReference type="ARBA" id="ARBA00065516"/>
    </source>
</evidence>
<evidence type="ECO:0000256" key="18">
    <source>
        <dbReference type="SAM" id="Phobius"/>
    </source>
</evidence>
<evidence type="ECO:0000256" key="12">
    <source>
        <dbReference type="ARBA" id="ARBA00060404"/>
    </source>
</evidence>
<feature type="transmembrane region" description="Helical" evidence="18">
    <location>
        <begin position="570"/>
        <end position="593"/>
    </location>
</feature>
<feature type="disulfide bond" evidence="16">
    <location>
        <begin position="348"/>
        <end position="384"/>
    </location>
</feature>
<organism evidence="21 22">
    <name type="scientific">Microtus ochrogaster</name>
    <name type="common">Prairie vole</name>
    <dbReference type="NCBI Taxonomy" id="79684"/>
    <lineage>
        <taxon>Eukaryota</taxon>
        <taxon>Metazoa</taxon>
        <taxon>Chordata</taxon>
        <taxon>Craniata</taxon>
        <taxon>Vertebrata</taxon>
        <taxon>Euteleostomi</taxon>
        <taxon>Mammalia</taxon>
        <taxon>Eutheria</taxon>
        <taxon>Euarchontoglires</taxon>
        <taxon>Glires</taxon>
        <taxon>Rodentia</taxon>
        <taxon>Myomorpha</taxon>
        <taxon>Muroidea</taxon>
        <taxon>Cricetidae</taxon>
        <taxon>Arvicolinae</taxon>
        <taxon>Microtus</taxon>
    </lineage>
</organism>
<feature type="compositionally biased region" description="Basic residues" evidence="17">
    <location>
        <begin position="66"/>
        <end position="75"/>
    </location>
</feature>
<evidence type="ECO:0000256" key="10">
    <source>
        <dbReference type="ARBA" id="ARBA00023228"/>
    </source>
</evidence>
<dbReference type="GO" id="GO:0072594">
    <property type="term" value="P:establishment of protein localization to organelle"/>
    <property type="evidence" value="ECO:0007669"/>
    <property type="project" value="TreeGrafter"/>
</dbReference>
<dbReference type="PANTHER" id="PTHR11506">
    <property type="entry name" value="LYSOSOME-ASSOCIATED MEMBRANE GLYCOPROTEIN"/>
    <property type="match status" value="1"/>
</dbReference>
<dbReference type="AlphaFoldDB" id="A0A8J6FWI3"/>
<dbReference type="InterPro" id="IPR048528">
    <property type="entry name" value="Lamp2-like_luminal"/>
</dbReference>
<comment type="subcellular location">
    <subcellularLocation>
        <location evidence="1">Cell membrane</location>
        <topology evidence="1">Single-pass type I membrane protein</topology>
    </subcellularLocation>
    <subcellularLocation>
        <location evidence="12">Cytolytic granule membrane</location>
        <topology evidence="12">Single-pass type I membrane protein</topology>
    </subcellularLocation>
    <subcellularLocation>
        <location evidence="11">Late endosome membrane</location>
        <topology evidence="11">Single-pass type I membrane protein</topology>
    </subcellularLocation>
    <subcellularLocation>
        <location evidence="16">Lysosome membrane</location>
        <topology evidence="16">Single-pass type I membrane protein</topology>
    </subcellularLocation>
</comment>
<dbReference type="Gene3D" id="2.40.160.110">
    <property type="match status" value="2"/>
</dbReference>
<dbReference type="FunFam" id="2.40.160.110:FF:000005">
    <property type="entry name" value="Lysosome-associated membrane glycoprotein 1"/>
    <property type="match status" value="1"/>
</dbReference>
<evidence type="ECO:0000256" key="14">
    <source>
        <dbReference type="ARBA" id="ARBA00074383"/>
    </source>
</evidence>
<feature type="domain" description="Lysosome-associated membrane glycoprotein 2-like luminal" evidence="19">
    <location>
        <begin position="224"/>
        <end position="371"/>
    </location>
</feature>
<evidence type="ECO:0000256" key="16">
    <source>
        <dbReference type="PROSITE-ProRule" id="PRU00740"/>
    </source>
</evidence>
<keyword evidence="6 18" id="KW-1133">Transmembrane helix</keyword>
<comment type="subunit">
    <text evidence="13">Interacts with ABCB9; this interaction strongly stabilizes ABCB9 and protects ABCB9 against lysosomal degradation. Interacts with FURIN. Interacts with TMEM175; inhibiting the proton channel activity of TMEM175.</text>
</comment>
<dbReference type="GO" id="GO:0005886">
    <property type="term" value="C:plasma membrane"/>
    <property type="evidence" value="ECO:0007669"/>
    <property type="project" value="UniProtKB-SubCell"/>
</dbReference>
<evidence type="ECO:0000256" key="17">
    <source>
        <dbReference type="SAM" id="MobiDB-lite"/>
    </source>
</evidence>
<dbReference type="EMBL" id="JAATJU010027900">
    <property type="protein sequence ID" value="KAH0500090.1"/>
    <property type="molecule type" value="Genomic_DNA"/>
</dbReference>
<evidence type="ECO:0000256" key="2">
    <source>
        <dbReference type="ARBA" id="ARBA00022475"/>
    </source>
</evidence>
<comment type="caution">
    <text evidence="21">The sequence shown here is derived from an EMBL/GenBank/DDBJ whole genome shotgun (WGS) entry which is preliminary data.</text>
</comment>
<feature type="compositionally biased region" description="Basic residues" evidence="17">
    <location>
        <begin position="125"/>
        <end position="137"/>
    </location>
</feature>
<dbReference type="GO" id="GO:0101004">
    <property type="term" value="C:cytolytic granule membrane"/>
    <property type="evidence" value="ECO:0007669"/>
    <property type="project" value="UniProtKB-SubCell"/>
</dbReference>
<dbReference type="CDD" id="cd12087">
    <property type="entry name" value="TM_EGFR-like"/>
    <property type="match status" value="1"/>
</dbReference>
<evidence type="ECO:0000256" key="11">
    <source>
        <dbReference type="ARBA" id="ARBA00037817"/>
    </source>
</evidence>
<dbReference type="Pfam" id="PF01299">
    <property type="entry name" value="Lamp2-like_luminal"/>
    <property type="match status" value="2"/>
</dbReference>
<dbReference type="PROSITE" id="PS51407">
    <property type="entry name" value="LAMP_3"/>
    <property type="match status" value="1"/>
</dbReference>
<sequence length="605" mass="64792">MALHTVLDVNTGMTLTVDVSLRLNGGKQPDLLASVQPSPLPVSALTFSGNVYFFPFSKPQPTFHFGTHRGKRPTATHHVAGGSRDSDRHVTASHAKRRLGGEVGRKRQPGTLSRDPPLPLGSRDRRARRCSRDRRCRPQGPLCAGAAAAGPLESVDAPSRRPRNRRIPASAASSHGGPRRPAAAAPLAARSLHSMVQPCGSSPAMEGGCSSRAAGLAHGASALFVVKDNNGTACIMANFSASFWTIYETGRGSQNSTIDLPPSAEVLNSSSSCGRENVAEPSLTVAFGSGYLLTLNFTKNATLYRVQHMRFTYNLSDTQHFPNASAKGIHSVDSITDIKADINKTYRCLSATEVHVGNVTITLRDVTIQAYLSSSNFSKEETHCTQDGPSPTPVPPSPLPPLVPTNPTVAKYNVTGENGTCLLASMALQLNITYLKKDNTTVTRVFNISPNDTFNGTCDISAVTLRVGNNSTLLQLRFGMNATSSLFFLQDVQLNMTLPDAKDSSFYASNSSLRALQATIGNSYKCNTEEHIFVSQTFSLNVFSIQVQAFKVESGRFGSVEECVQDGNNMLIPIAVGGALAGLVLIVLIAYLIGRKRSHAGYQTI</sequence>
<keyword evidence="3 16" id="KW-0812">Transmembrane</keyword>
<dbReference type="Proteomes" id="UP000710432">
    <property type="component" value="Unassembled WGS sequence"/>
</dbReference>
<dbReference type="PRINTS" id="PR00336">
    <property type="entry name" value="LYSASSOCTDMP"/>
</dbReference>
<feature type="compositionally biased region" description="Low complexity" evidence="17">
    <location>
        <begin position="179"/>
        <end position="188"/>
    </location>
</feature>
<evidence type="ECO:0000256" key="7">
    <source>
        <dbReference type="ARBA" id="ARBA00023136"/>
    </source>
</evidence>
<feature type="domain" description="Lysosome-associated membrane glycoprotein 2-like transmembrane" evidence="20">
    <location>
        <begin position="572"/>
        <end position="603"/>
    </location>
</feature>
<evidence type="ECO:0000259" key="19">
    <source>
        <dbReference type="Pfam" id="PF01299"/>
    </source>
</evidence>
<evidence type="ECO:0000259" key="20">
    <source>
        <dbReference type="Pfam" id="PF21222"/>
    </source>
</evidence>
<feature type="domain" description="Lysosome-associated membrane glycoprotein 2-like luminal" evidence="19">
    <location>
        <begin position="407"/>
        <end position="553"/>
    </location>
</feature>
<dbReference type="InterPro" id="IPR018134">
    <property type="entry name" value="LAMP_CS"/>
</dbReference>
<comment type="similarity">
    <text evidence="16">Belongs to the LAMP family.</text>
</comment>
<dbReference type="InterPro" id="IPR048524">
    <property type="entry name" value="Lamp2-like_TM"/>
</dbReference>
<keyword evidence="2" id="KW-1003">Cell membrane</keyword>
<evidence type="ECO:0000256" key="6">
    <source>
        <dbReference type="ARBA" id="ARBA00022989"/>
    </source>
</evidence>
<evidence type="ECO:0000256" key="8">
    <source>
        <dbReference type="ARBA" id="ARBA00023157"/>
    </source>
</evidence>
<evidence type="ECO:0000256" key="15">
    <source>
        <dbReference type="ARBA" id="ARBA00082884"/>
    </source>
</evidence>
<dbReference type="PANTHER" id="PTHR11506:SF27">
    <property type="entry name" value="LYSOSOME-ASSOCIATED MEMBRANE GLYCOPROTEIN 1"/>
    <property type="match status" value="1"/>
</dbReference>
<evidence type="ECO:0000256" key="5">
    <source>
        <dbReference type="ARBA" id="ARBA00022753"/>
    </source>
</evidence>
<feature type="disulfide bond" evidence="16">
    <location>
        <begin position="526"/>
        <end position="563"/>
    </location>
</feature>
<dbReference type="Pfam" id="PF21222">
    <property type="entry name" value="Lamp2_2nd"/>
    <property type="match status" value="1"/>
</dbReference>
<keyword evidence="4" id="KW-0732">Signal</keyword>
<comment type="caution">
    <text evidence="16">Lacks conserved residue(s) required for the propagation of feature annotation.</text>
</comment>
<proteinExistence type="inferred from homology"/>
<keyword evidence="9" id="KW-0325">Glycoprotein</keyword>